<evidence type="ECO:0000256" key="2">
    <source>
        <dbReference type="ARBA" id="ARBA00023015"/>
    </source>
</evidence>
<evidence type="ECO:0000256" key="3">
    <source>
        <dbReference type="ARBA" id="ARBA00023125"/>
    </source>
</evidence>
<evidence type="ECO:0000313" key="9">
    <source>
        <dbReference type="EMBL" id="SCB42415.1"/>
    </source>
</evidence>
<dbReference type="CDD" id="cd08474">
    <property type="entry name" value="PBP2_CrgA_like_5"/>
    <property type="match status" value="1"/>
</dbReference>
<dbReference type="InterPro" id="IPR005119">
    <property type="entry name" value="LysR_subst-bd"/>
</dbReference>
<accession>A0A1C3WR78</accession>
<dbReference type="Pfam" id="PF03466">
    <property type="entry name" value="LysR_substrate"/>
    <property type="match status" value="1"/>
</dbReference>
<dbReference type="Gene3D" id="1.10.10.10">
    <property type="entry name" value="Winged helix-like DNA-binding domain superfamily/Winged helix DNA-binding domain"/>
    <property type="match status" value="1"/>
</dbReference>
<evidence type="ECO:0000256" key="4">
    <source>
        <dbReference type="ARBA" id="ARBA00023163"/>
    </source>
</evidence>
<keyword evidence="3 9" id="KW-0238">DNA-binding</keyword>
<evidence type="ECO:0000256" key="1">
    <source>
        <dbReference type="ARBA" id="ARBA00009437"/>
    </source>
</evidence>
<reference evidence="10" key="1">
    <citation type="submission" date="2016-08" db="EMBL/GenBank/DDBJ databases">
        <authorList>
            <person name="Varghese N."/>
            <person name="Submissions Spin"/>
        </authorList>
    </citation>
    <scope>NUCLEOTIDE SEQUENCE [LARGE SCALE GENOMIC DNA]</scope>
    <source>
        <strain evidence="10">HAMBI 2971</strain>
    </source>
</reference>
<proteinExistence type="inferred from homology"/>
<comment type="similarity">
    <text evidence="1">Belongs to the LysR transcriptional regulatory family.</text>
</comment>
<evidence type="ECO:0000259" key="8">
    <source>
        <dbReference type="PROSITE" id="PS50931"/>
    </source>
</evidence>
<dbReference type="Pfam" id="PF00126">
    <property type="entry name" value="HTH_1"/>
    <property type="match status" value="1"/>
</dbReference>
<dbReference type="PANTHER" id="PTHR30537:SF1">
    <property type="entry name" value="HTH-TYPE TRANSCRIPTIONAL REGULATOR PGRR"/>
    <property type="match status" value="1"/>
</dbReference>
<keyword evidence="4" id="KW-0804">Transcription</keyword>
<comment type="function">
    <text evidence="5">Transcriptional regulator of the ttuABCDE tartrate utilization operon.</text>
</comment>
<dbReference type="RefSeq" id="WP_092854024.1">
    <property type="nucleotide sequence ID" value="NZ_FMAH01000037.1"/>
</dbReference>
<dbReference type="AlphaFoldDB" id="A0A1C3WR78"/>
<evidence type="ECO:0000256" key="6">
    <source>
        <dbReference type="ARBA" id="ARBA00067332"/>
    </source>
</evidence>
<dbReference type="InterPro" id="IPR036390">
    <property type="entry name" value="WH_DNA-bd_sf"/>
</dbReference>
<dbReference type="OrthoDB" id="9813056at2"/>
<feature type="domain" description="HTH lysR-type" evidence="8">
    <location>
        <begin position="4"/>
        <end position="61"/>
    </location>
</feature>
<dbReference type="FunFam" id="1.10.10.10:FF:000001">
    <property type="entry name" value="LysR family transcriptional regulator"/>
    <property type="match status" value="1"/>
</dbReference>
<dbReference type="Proteomes" id="UP000199435">
    <property type="component" value="Unassembled WGS sequence"/>
</dbReference>
<dbReference type="PRINTS" id="PR00039">
    <property type="entry name" value="HTHLYSR"/>
</dbReference>
<organism evidence="9 10">
    <name type="scientific">Rhizobium miluonense</name>
    <dbReference type="NCBI Taxonomy" id="411945"/>
    <lineage>
        <taxon>Bacteria</taxon>
        <taxon>Pseudomonadati</taxon>
        <taxon>Pseudomonadota</taxon>
        <taxon>Alphaproteobacteria</taxon>
        <taxon>Hyphomicrobiales</taxon>
        <taxon>Rhizobiaceae</taxon>
        <taxon>Rhizobium/Agrobacterium group</taxon>
        <taxon>Rhizobium</taxon>
    </lineage>
</organism>
<dbReference type="STRING" id="411945.GA0061102_103717"/>
<gene>
    <name evidence="9" type="ORF">GA0061102_103717</name>
</gene>
<dbReference type="EMBL" id="FMAH01000037">
    <property type="protein sequence ID" value="SCB42415.1"/>
    <property type="molecule type" value="Genomic_DNA"/>
</dbReference>
<evidence type="ECO:0000256" key="5">
    <source>
        <dbReference type="ARBA" id="ARBA00054626"/>
    </source>
</evidence>
<dbReference type="PROSITE" id="PS50931">
    <property type="entry name" value="HTH_LYSR"/>
    <property type="match status" value="1"/>
</dbReference>
<dbReference type="InterPro" id="IPR000847">
    <property type="entry name" value="LysR_HTH_N"/>
</dbReference>
<dbReference type="FunFam" id="3.40.190.290:FF:000012">
    <property type="entry name" value="Transcriptional regulator, LysR family"/>
    <property type="match status" value="1"/>
</dbReference>
<dbReference type="InterPro" id="IPR036388">
    <property type="entry name" value="WH-like_DNA-bd_sf"/>
</dbReference>
<sequence>MPKPDLNDLVAFLTVAREGSFTKAAASLGISQPFLSQIIRDLEARLGVRLVARTTRSVAPTEAGARLASAIAPDLEHIASELDALSAFRDKPAGTIRVSLGEHAARTRIWPKLPAFLEAYPDVKVELAIDHGLTDIVAEGFDAGVRLGERLARDMIAVRIGPDLRMAVVGSPAYFDRHGKPTTPNDLIEHRCINLRMPTYGGLLIWEFEKDKLAQNVRVDGQLVVNSTGHALTGALGGLGLALVMEDVARPHVASGELIQVLDEWCPSFEGYHLYYPSRRQASPAFAAFVSALRS</sequence>
<dbReference type="GO" id="GO:0043565">
    <property type="term" value="F:sequence-specific DNA binding"/>
    <property type="evidence" value="ECO:0007669"/>
    <property type="project" value="TreeGrafter"/>
</dbReference>
<evidence type="ECO:0000256" key="7">
    <source>
        <dbReference type="ARBA" id="ARBA00083243"/>
    </source>
</evidence>
<dbReference type="GO" id="GO:0003700">
    <property type="term" value="F:DNA-binding transcription factor activity"/>
    <property type="evidence" value="ECO:0007669"/>
    <property type="project" value="InterPro"/>
</dbReference>
<dbReference type="GO" id="GO:0006351">
    <property type="term" value="P:DNA-templated transcription"/>
    <property type="evidence" value="ECO:0007669"/>
    <property type="project" value="TreeGrafter"/>
</dbReference>
<dbReference type="Gene3D" id="3.40.190.290">
    <property type="match status" value="1"/>
</dbReference>
<dbReference type="PANTHER" id="PTHR30537">
    <property type="entry name" value="HTH-TYPE TRANSCRIPTIONAL REGULATOR"/>
    <property type="match status" value="1"/>
</dbReference>
<keyword evidence="2" id="KW-0805">Transcription regulation</keyword>
<dbReference type="SUPFAM" id="SSF46785">
    <property type="entry name" value="Winged helix' DNA-binding domain"/>
    <property type="match status" value="1"/>
</dbReference>
<dbReference type="InterPro" id="IPR058163">
    <property type="entry name" value="LysR-type_TF_proteobact-type"/>
</dbReference>
<name>A0A1C3WR78_9HYPH</name>
<dbReference type="SUPFAM" id="SSF53850">
    <property type="entry name" value="Periplasmic binding protein-like II"/>
    <property type="match status" value="1"/>
</dbReference>
<keyword evidence="10" id="KW-1185">Reference proteome</keyword>
<protein>
    <recommendedName>
        <fullName evidence="6">HTH-type transcriptional regulator TtuA</fullName>
    </recommendedName>
    <alternativeName>
        <fullName evidence="7">Tartrate utilization transcriptional regulator</fullName>
    </alternativeName>
</protein>
<evidence type="ECO:0000313" key="10">
    <source>
        <dbReference type="Proteomes" id="UP000199435"/>
    </source>
</evidence>